<evidence type="ECO:0000256" key="1">
    <source>
        <dbReference type="ARBA" id="ARBA00022679"/>
    </source>
</evidence>
<dbReference type="HOGENOM" id="CLU_116318_1_0_3"/>
<evidence type="ECO:0000256" key="2">
    <source>
        <dbReference type="ARBA" id="ARBA00023315"/>
    </source>
</evidence>
<dbReference type="Pfam" id="PF00583">
    <property type="entry name" value="Acetyltransf_1"/>
    <property type="match status" value="1"/>
</dbReference>
<dbReference type="Gene3D" id="3.40.630.30">
    <property type="match status" value="1"/>
</dbReference>
<dbReference type="CDD" id="cd04301">
    <property type="entry name" value="NAT_SF"/>
    <property type="match status" value="1"/>
</dbReference>
<evidence type="ECO:0000313" key="5">
    <source>
        <dbReference type="Proteomes" id="UP000000268"/>
    </source>
</evidence>
<reference evidence="4 5" key="1">
    <citation type="journal article" date="2008" name="Proc. Natl. Acad. Sci. U.S.A.">
        <title>Niche adaptation and genome expansion in the chlorophyll d-producing cyanobacterium Acaryochloris marina.</title>
        <authorList>
            <person name="Swingley W.D."/>
            <person name="Chen M."/>
            <person name="Cheung P.C."/>
            <person name="Conrad A.L."/>
            <person name="Dejesa L.C."/>
            <person name="Hao J."/>
            <person name="Honchak B.M."/>
            <person name="Karbach L.E."/>
            <person name="Kurdoglu A."/>
            <person name="Lahiri S."/>
            <person name="Mastrian S.D."/>
            <person name="Miyashita H."/>
            <person name="Page L."/>
            <person name="Ramakrishna P."/>
            <person name="Satoh S."/>
            <person name="Sattley W.M."/>
            <person name="Shimada Y."/>
            <person name="Taylor H.L."/>
            <person name="Tomo T."/>
            <person name="Tsuchiya T."/>
            <person name="Wang Z.T."/>
            <person name="Raymond J."/>
            <person name="Mimuro M."/>
            <person name="Blankenship R.E."/>
            <person name="Touchman J.W."/>
        </authorList>
    </citation>
    <scope>NUCLEOTIDE SEQUENCE [LARGE SCALE GENOMIC DNA]</scope>
    <source>
        <strain evidence="5">MBIC 11017</strain>
    </source>
</reference>
<dbReference type="GO" id="GO:0016747">
    <property type="term" value="F:acyltransferase activity, transferring groups other than amino-acyl groups"/>
    <property type="evidence" value="ECO:0007669"/>
    <property type="project" value="InterPro"/>
</dbReference>
<organism evidence="4 5">
    <name type="scientific">Acaryochloris marina (strain MBIC 11017)</name>
    <dbReference type="NCBI Taxonomy" id="329726"/>
    <lineage>
        <taxon>Bacteria</taxon>
        <taxon>Bacillati</taxon>
        <taxon>Cyanobacteriota</taxon>
        <taxon>Cyanophyceae</taxon>
        <taxon>Acaryochloridales</taxon>
        <taxon>Acaryochloridaceae</taxon>
        <taxon>Acaryochloris</taxon>
    </lineage>
</organism>
<sequence>MPIFSLEIRKASCEDLPALNQLAFQSKAYWGYSSDFMAACRPELTYTAAHINQPQYHFFLGEKENCLIGFYGLEHLSTHEMELIALFVSPSSIGQGYGKYLIHHAQRQAAIWETQSILIQSDPNAETFYRNVGAYRIGQTESESIPDRFLPLLKLDLRED</sequence>
<keyword evidence="2" id="KW-0012">Acyltransferase</keyword>
<dbReference type="InterPro" id="IPR050832">
    <property type="entry name" value="Bact_Acetyltransf"/>
</dbReference>
<accession>B0CD38</accession>
<dbReference type="SUPFAM" id="SSF55729">
    <property type="entry name" value="Acyl-CoA N-acyltransferases (Nat)"/>
    <property type="match status" value="1"/>
</dbReference>
<name>B0CD38_ACAM1</name>
<proteinExistence type="predicted"/>
<keyword evidence="5" id="KW-1185">Reference proteome</keyword>
<keyword evidence="1 4" id="KW-0808">Transferase</keyword>
<dbReference type="OrthoDB" id="164032at2"/>
<dbReference type="AlphaFoldDB" id="B0CD38"/>
<evidence type="ECO:0000259" key="3">
    <source>
        <dbReference type="PROSITE" id="PS51186"/>
    </source>
</evidence>
<dbReference type="PANTHER" id="PTHR43877">
    <property type="entry name" value="AMINOALKYLPHOSPHONATE N-ACETYLTRANSFERASE-RELATED-RELATED"/>
    <property type="match status" value="1"/>
</dbReference>
<dbReference type="RefSeq" id="WP_012161228.1">
    <property type="nucleotide sequence ID" value="NC_009925.1"/>
</dbReference>
<dbReference type="EMBL" id="CP000828">
    <property type="protein sequence ID" value="ABW25629.1"/>
    <property type="molecule type" value="Genomic_DNA"/>
</dbReference>
<dbReference type="InterPro" id="IPR016181">
    <property type="entry name" value="Acyl_CoA_acyltransferase"/>
</dbReference>
<dbReference type="PROSITE" id="PS51186">
    <property type="entry name" value="GNAT"/>
    <property type="match status" value="1"/>
</dbReference>
<feature type="domain" description="N-acetyltransferase" evidence="3">
    <location>
        <begin position="6"/>
        <end position="156"/>
    </location>
</feature>
<dbReference type="eggNOG" id="COG0456">
    <property type="taxonomic scope" value="Bacteria"/>
</dbReference>
<gene>
    <name evidence="4" type="ordered locus">AM1_0579</name>
</gene>
<dbReference type="KEGG" id="amr:AM1_0579"/>
<dbReference type="Proteomes" id="UP000000268">
    <property type="component" value="Chromosome"/>
</dbReference>
<evidence type="ECO:0000313" key="4">
    <source>
        <dbReference type="EMBL" id="ABW25629.1"/>
    </source>
</evidence>
<protein>
    <submittedName>
        <fullName evidence="4">Acetyltransferase, gnat family</fullName>
    </submittedName>
</protein>
<dbReference type="InterPro" id="IPR000182">
    <property type="entry name" value="GNAT_dom"/>
</dbReference>